<dbReference type="PANTHER" id="PTHR13789">
    <property type="entry name" value="MONOOXYGENASE"/>
    <property type="match status" value="1"/>
</dbReference>
<organism evidence="4 5">
    <name type="scientific">Nesterenkonia aethiopica</name>
    <dbReference type="NCBI Taxonomy" id="269144"/>
    <lineage>
        <taxon>Bacteria</taxon>
        <taxon>Bacillati</taxon>
        <taxon>Actinomycetota</taxon>
        <taxon>Actinomycetes</taxon>
        <taxon>Micrococcales</taxon>
        <taxon>Micrococcaceae</taxon>
        <taxon>Nesterenkonia</taxon>
    </lineage>
</organism>
<dbReference type="Pfam" id="PF01494">
    <property type="entry name" value="FAD_binding_3"/>
    <property type="match status" value="1"/>
</dbReference>
<name>A0ABP6M0K6_9MICC</name>
<proteinExistence type="predicted"/>
<comment type="caution">
    <text evidence="4">The sequence shown here is derived from an EMBL/GenBank/DDBJ whole genome shotgun (WGS) entry which is preliminary data.</text>
</comment>
<keyword evidence="2" id="KW-0503">Monooxygenase</keyword>
<reference evidence="5" key="1">
    <citation type="journal article" date="2019" name="Int. J. Syst. Evol. Microbiol.">
        <title>The Global Catalogue of Microorganisms (GCM) 10K type strain sequencing project: providing services to taxonomists for standard genome sequencing and annotation.</title>
        <authorList>
            <consortium name="The Broad Institute Genomics Platform"/>
            <consortium name="The Broad Institute Genome Sequencing Center for Infectious Disease"/>
            <person name="Wu L."/>
            <person name="Ma J."/>
        </authorList>
    </citation>
    <scope>NUCLEOTIDE SEQUENCE [LARGE SCALE GENOMIC DNA]</scope>
    <source>
        <strain evidence="5">JCM 14309</strain>
    </source>
</reference>
<dbReference type="EMBL" id="BAAAVT010000010">
    <property type="protein sequence ID" value="GAA3065711.1"/>
    <property type="molecule type" value="Genomic_DNA"/>
</dbReference>
<evidence type="ECO:0000313" key="5">
    <source>
        <dbReference type="Proteomes" id="UP001500236"/>
    </source>
</evidence>
<dbReference type="InterPro" id="IPR036188">
    <property type="entry name" value="FAD/NAD-bd_sf"/>
</dbReference>
<keyword evidence="1" id="KW-0560">Oxidoreductase</keyword>
<evidence type="ECO:0000313" key="4">
    <source>
        <dbReference type="EMBL" id="GAA3065711.1"/>
    </source>
</evidence>
<dbReference type="InterPro" id="IPR050493">
    <property type="entry name" value="FAD-dep_Monooxygenase_BioMet"/>
</dbReference>
<dbReference type="Proteomes" id="UP001500236">
    <property type="component" value="Unassembled WGS sequence"/>
</dbReference>
<evidence type="ECO:0000256" key="1">
    <source>
        <dbReference type="ARBA" id="ARBA00023002"/>
    </source>
</evidence>
<dbReference type="PANTHER" id="PTHR13789:SF309">
    <property type="entry name" value="PUTATIVE (AFU_ORTHOLOGUE AFUA_6G14510)-RELATED"/>
    <property type="match status" value="1"/>
</dbReference>
<accession>A0ABP6M0K6</accession>
<gene>
    <name evidence="4" type="ORF">GCM10010529_18330</name>
</gene>
<feature type="domain" description="FAD-binding" evidence="3">
    <location>
        <begin position="118"/>
        <end position="306"/>
    </location>
</feature>
<evidence type="ECO:0000259" key="3">
    <source>
        <dbReference type="Pfam" id="PF01494"/>
    </source>
</evidence>
<dbReference type="InterPro" id="IPR002938">
    <property type="entry name" value="FAD-bd"/>
</dbReference>
<dbReference type="Gene3D" id="3.50.50.60">
    <property type="entry name" value="FAD/NAD(P)-binding domain"/>
    <property type="match status" value="1"/>
</dbReference>
<evidence type="ECO:0000256" key="2">
    <source>
        <dbReference type="ARBA" id="ARBA00023033"/>
    </source>
</evidence>
<dbReference type="SUPFAM" id="SSF51905">
    <property type="entry name" value="FAD/NAD(P)-binding domain"/>
    <property type="match status" value="1"/>
</dbReference>
<sequence length="347" mass="37259">MAVGRALLAAGWQVELRERAPGLPGVGTALGMWPEALAALDALGVGDRVRHAGVTQHGAAFLRPDGIEFAAVRTRASAVLLSRPALHRSLWEGKLEDAVRWGEPLEDLAELTEADVSDADLVVGADGINSRLRSVVAGQEVRPRELRVTAFRGTVPGPVETTCETWGPGRLFGVTPQESGMVNWFAAVRDDLLDEGAGLPDDELLSTLFGDWHPGVRDVVARAGSVGIDRRRIFDLPPLRSWHRGRVVILGDAAHAMAPNIGRGACEAIIDAVVLAEALSASTTVEAGLQEFDRRRRRAAQRVVRASRLLSRVATARCLPETRRRALRIAAGLASSIPREGERSGHP</sequence>
<dbReference type="PRINTS" id="PR00420">
    <property type="entry name" value="RNGMNOXGNASE"/>
</dbReference>
<keyword evidence="5" id="KW-1185">Reference proteome</keyword>
<protein>
    <recommendedName>
        <fullName evidence="3">FAD-binding domain-containing protein</fullName>
    </recommendedName>
</protein>